<dbReference type="EMBL" id="WPHR01000044">
    <property type="protein sequence ID" value="MUZ76026.1"/>
    <property type="molecule type" value="Genomic_DNA"/>
</dbReference>
<evidence type="ECO:0000256" key="1">
    <source>
        <dbReference type="ARBA" id="ARBA00022723"/>
    </source>
</evidence>
<reference evidence="3 4" key="1">
    <citation type="submission" date="2019-12" db="EMBL/GenBank/DDBJ databases">
        <title>Whole-genome sequencing of Allorhizobium vitis.</title>
        <authorList>
            <person name="Gan H.M."/>
            <person name="Szegedi E."/>
            <person name="Burr T."/>
            <person name="Savka M.A."/>
        </authorList>
    </citation>
    <scope>NUCLEOTIDE SEQUENCE [LARGE SCALE GENOMIC DNA]</scope>
    <source>
        <strain evidence="3 4">CG516</strain>
    </source>
</reference>
<feature type="domain" description="Cupin type-2" evidence="2">
    <location>
        <begin position="256"/>
        <end position="323"/>
    </location>
</feature>
<keyword evidence="1" id="KW-0479">Metal-binding</keyword>
<dbReference type="InterPro" id="IPR014710">
    <property type="entry name" value="RmlC-like_jellyroll"/>
</dbReference>
<dbReference type="Gene3D" id="2.60.120.10">
    <property type="entry name" value="Jelly Rolls"/>
    <property type="match status" value="2"/>
</dbReference>
<proteinExistence type="predicted"/>
<name>A0A6L6VKE7_AGRVI</name>
<gene>
    <name evidence="3" type="ORF">GOZ90_25595</name>
</gene>
<dbReference type="RefSeq" id="WP_156616529.1">
    <property type="nucleotide sequence ID" value="NZ_WPHR01000044.1"/>
</dbReference>
<dbReference type="PANTHER" id="PTHR35848">
    <property type="entry name" value="OXALATE-BINDING PROTEIN"/>
    <property type="match status" value="1"/>
</dbReference>
<dbReference type="AlphaFoldDB" id="A0A6L6VKE7"/>
<dbReference type="GO" id="GO:0046872">
    <property type="term" value="F:metal ion binding"/>
    <property type="evidence" value="ECO:0007669"/>
    <property type="project" value="UniProtKB-KW"/>
</dbReference>
<evidence type="ECO:0000313" key="3">
    <source>
        <dbReference type="EMBL" id="MUZ76026.1"/>
    </source>
</evidence>
<organism evidence="3 4">
    <name type="scientific">Agrobacterium vitis</name>
    <name type="common">Rhizobium vitis</name>
    <dbReference type="NCBI Taxonomy" id="373"/>
    <lineage>
        <taxon>Bacteria</taxon>
        <taxon>Pseudomonadati</taxon>
        <taxon>Pseudomonadota</taxon>
        <taxon>Alphaproteobacteria</taxon>
        <taxon>Hyphomicrobiales</taxon>
        <taxon>Rhizobiaceae</taxon>
        <taxon>Rhizobium/Agrobacterium group</taxon>
        <taxon>Agrobacterium</taxon>
    </lineage>
</organism>
<dbReference type="SUPFAM" id="SSF51182">
    <property type="entry name" value="RmlC-like cupins"/>
    <property type="match status" value="1"/>
</dbReference>
<evidence type="ECO:0000313" key="4">
    <source>
        <dbReference type="Proteomes" id="UP000477951"/>
    </source>
</evidence>
<protein>
    <submittedName>
        <fullName evidence="3">Cupin domain-containing protein</fullName>
    </submittedName>
</protein>
<evidence type="ECO:0000259" key="2">
    <source>
        <dbReference type="Pfam" id="PF07883"/>
    </source>
</evidence>
<dbReference type="InterPro" id="IPR011051">
    <property type="entry name" value="RmlC_Cupin_sf"/>
</dbReference>
<dbReference type="Proteomes" id="UP000477951">
    <property type="component" value="Unassembled WGS sequence"/>
</dbReference>
<dbReference type="Pfam" id="PF07883">
    <property type="entry name" value="Cupin_2"/>
    <property type="match status" value="1"/>
</dbReference>
<accession>A0A6L6VKE7</accession>
<sequence length="341" mass="36849">MPSLNDRLVRYTELKACRNAFIDTRSPGSEAKENFTIIGPGVGENPNQHVHIREAHGFNVSAARQPMGCLNSQHSHDHAEVFVNHSGHWRLTFGVEAGEDGYIDIAPGDVATVPIHMFRGFKKLDEGSGFLLVPLAQDDPGKVVWSPKVYDLAQQYGLVLLKGGRLIDTTQGEVVPEGAEIDTGPSRDVIDQLRTPSLDKFANLKVAFSDMQGNPNSAIAGEGVEECPIIGPADTEDGFVAGPIVGWWPHGFCVRLIRMQSGAEVGFHERDEEEVLFVQRGTFEVSTTDGTVCMAAGDTFTTPKGNARKFRCLSSDGCDVFVIRGGEAVAAPRFVSALAAE</sequence>
<dbReference type="InterPro" id="IPR013096">
    <property type="entry name" value="Cupin_2"/>
</dbReference>
<dbReference type="InterPro" id="IPR051610">
    <property type="entry name" value="GPI/OXD"/>
</dbReference>
<comment type="caution">
    <text evidence="3">The sequence shown here is derived from an EMBL/GenBank/DDBJ whole genome shotgun (WGS) entry which is preliminary data.</text>
</comment>